<keyword evidence="2" id="KW-1133">Transmembrane helix</keyword>
<feature type="compositionally biased region" description="Basic residues" evidence="1">
    <location>
        <begin position="127"/>
        <end position="141"/>
    </location>
</feature>
<dbReference type="Proteomes" id="UP001498771">
    <property type="component" value="Unassembled WGS sequence"/>
</dbReference>
<gene>
    <name evidence="3" type="ORF">BZA70DRAFT_274839</name>
</gene>
<reference evidence="3 4" key="1">
    <citation type="submission" date="2024-03" db="EMBL/GenBank/DDBJ databases">
        <title>Genome-scale model development and genomic sequencing of the oleaginous clade Lipomyces.</title>
        <authorList>
            <consortium name="Lawrence Berkeley National Laboratory"/>
            <person name="Czajka J.J."/>
            <person name="Han Y."/>
            <person name="Kim J."/>
            <person name="Mondo S.J."/>
            <person name="Hofstad B.A."/>
            <person name="Robles A."/>
            <person name="Haridas S."/>
            <person name="Riley R."/>
            <person name="LaButti K."/>
            <person name="Pangilinan J."/>
            <person name="Andreopoulos W."/>
            <person name="Lipzen A."/>
            <person name="Yan J."/>
            <person name="Wang M."/>
            <person name="Ng V."/>
            <person name="Grigoriev I.V."/>
            <person name="Spatafora J.W."/>
            <person name="Magnuson J.K."/>
            <person name="Baker S.E."/>
            <person name="Pomraning K.R."/>
        </authorList>
    </citation>
    <scope>NUCLEOTIDE SEQUENCE [LARGE SCALE GENOMIC DNA]</scope>
    <source>
        <strain evidence="3 4">Phaff 52-87</strain>
    </source>
</reference>
<feature type="transmembrane region" description="Helical" evidence="2">
    <location>
        <begin position="31"/>
        <end position="51"/>
    </location>
</feature>
<dbReference type="RefSeq" id="XP_064769711.1">
    <property type="nucleotide sequence ID" value="XM_064912042.1"/>
</dbReference>
<organism evidence="3 4">
    <name type="scientific">Myxozyma melibiosi</name>
    <dbReference type="NCBI Taxonomy" id="54550"/>
    <lineage>
        <taxon>Eukaryota</taxon>
        <taxon>Fungi</taxon>
        <taxon>Dikarya</taxon>
        <taxon>Ascomycota</taxon>
        <taxon>Saccharomycotina</taxon>
        <taxon>Lipomycetes</taxon>
        <taxon>Lipomycetales</taxon>
        <taxon>Lipomycetaceae</taxon>
        <taxon>Myxozyma</taxon>
    </lineage>
</organism>
<name>A0ABR1FA02_9ASCO</name>
<keyword evidence="2" id="KW-0812">Transmembrane</keyword>
<dbReference type="GeneID" id="90037554"/>
<accession>A0ABR1FA02</accession>
<protein>
    <submittedName>
        <fullName evidence="3">Uncharacterized protein</fullName>
    </submittedName>
</protein>
<proteinExistence type="predicted"/>
<keyword evidence="2" id="KW-0472">Membrane</keyword>
<evidence type="ECO:0000256" key="1">
    <source>
        <dbReference type="SAM" id="MobiDB-lite"/>
    </source>
</evidence>
<feature type="transmembrane region" description="Helical" evidence="2">
    <location>
        <begin position="7"/>
        <end position="25"/>
    </location>
</feature>
<dbReference type="EMBL" id="JBBJBU010000002">
    <property type="protein sequence ID" value="KAK7206678.1"/>
    <property type="molecule type" value="Genomic_DNA"/>
</dbReference>
<evidence type="ECO:0000313" key="3">
    <source>
        <dbReference type="EMBL" id="KAK7206678.1"/>
    </source>
</evidence>
<keyword evidence="4" id="KW-1185">Reference proteome</keyword>
<evidence type="ECO:0000256" key="2">
    <source>
        <dbReference type="SAM" id="Phobius"/>
    </source>
</evidence>
<comment type="caution">
    <text evidence="3">The sequence shown here is derived from an EMBL/GenBank/DDBJ whole genome shotgun (WGS) entry which is preliminary data.</text>
</comment>
<feature type="region of interest" description="Disordered" evidence="1">
    <location>
        <begin position="107"/>
        <end position="141"/>
    </location>
</feature>
<evidence type="ECO:0000313" key="4">
    <source>
        <dbReference type="Proteomes" id="UP001498771"/>
    </source>
</evidence>
<sequence length="141" mass="16380">MNKHVSYQTTVLAFISLFIAPWLLFSAIVTTSLSTVILICHIIVSYIIWIIRVSTLKTVFSTTHIRDRLARTEIFIAKLVRRQWRVYHVRQFEAGATQPLEDLKNLQQKPVNSPPSYAESERLAKASVRRIRRRRSAQCLD</sequence>